<accession>A0ABV6CAC7</accession>
<feature type="compositionally biased region" description="Basic and acidic residues" evidence="2">
    <location>
        <begin position="975"/>
        <end position="984"/>
    </location>
</feature>
<reference evidence="3 4" key="1">
    <citation type="submission" date="2024-09" db="EMBL/GenBank/DDBJ databases">
        <authorList>
            <person name="Sun Q."/>
            <person name="Mori K."/>
        </authorList>
    </citation>
    <scope>NUCLEOTIDE SEQUENCE [LARGE SCALE GENOMIC DNA]</scope>
    <source>
        <strain evidence="3 4">CCM 8545</strain>
    </source>
</reference>
<dbReference type="Proteomes" id="UP001589758">
    <property type="component" value="Unassembled WGS sequence"/>
</dbReference>
<keyword evidence="1" id="KW-0175">Coiled coil</keyword>
<proteinExistence type="predicted"/>
<dbReference type="InterPro" id="IPR007407">
    <property type="entry name" value="DUF459"/>
</dbReference>
<name>A0ABV6CAC7_9GAMM</name>
<dbReference type="RefSeq" id="WP_385877035.1">
    <property type="nucleotide sequence ID" value="NZ_JBHLXE010000084.1"/>
</dbReference>
<dbReference type="Gene3D" id="3.40.50.1110">
    <property type="entry name" value="SGNH hydrolase"/>
    <property type="match status" value="1"/>
</dbReference>
<feature type="compositionally biased region" description="Polar residues" evidence="2">
    <location>
        <begin position="905"/>
        <end position="943"/>
    </location>
</feature>
<dbReference type="Pfam" id="PF04311">
    <property type="entry name" value="DUF459"/>
    <property type="match status" value="1"/>
</dbReference>
<feature type="compositionally biased region" description="Polar residues" evidence="2">
    <location>
        <begin position="951"/>
        <end position="960"/>
    </location>
</feature>
<sequence length="984" mass="111034">MPRSNNVYDELREMLESNQSLLSDIDKLTTRDSASITATEKQGEGEYQISLDNRNSNNKKDEDTEILMDKPDLTQAIAISQLQESYNAKKKEIEQAVNNSEIKVDNELNDLTVYTSSNTSSFLEEKLNSSLETKRVDYLYPEIEIPSDEEVVLGDFDEVNFIDFDEPITTESKGAKEADELLKESAVNTQSDVIIVEKSYDKTDGASDDFSSATFPESINQTEATNKNVSTTLNSDENFSDLSLLSIDKIAVAKEDNLQVIAHNEYKNSMGVTGNQVKKMTGQKAPKLLSDIHQPSYLFLSNTLNSTISSVETINHSESNENTEVKYPEKTNLISSNEAIDKSQNEKVSRVITEVNVEIKEETKVETKEEIKVETLNEAKDEIQLSNVPVIKLDSIHLPNGLQIYSIIRKIDSDSDDFDGVSYELSEFNDKFPIKDLEIDTWIAISSIMLLLWFFIWFNQNSINIYFQQKYHKQSPIEILDGFQVWHFGQNIHEAIENSFVSLFFGPNSVVYESKKLNQLESDSTLLGNLQGSDEKKYNQISHDKLDEMKSNDTQLANEFQDKIIASSPSQKNSLSSSSNKANNFHRTYADFLVRNIQNTSSSLRKIEVLGVVSLSSTLAHNSGYNENNSSANMSSNDLSKEGLKSELTPQYGYVLEDKEKVFFIGDSLMQGVAPYVMNRLKSNFDVDSINLSKQSTGLTYNRSFNWLTTIEKTLSENPDIGLLVVMLGANDPWSMRVGKGEPYLKFNTPAWDDVYLNRIQTIYQLAAQRNIGVVWVGAPLMKEQELSQGVTHLNTLYKQISQKFGGIYLDSNVMFSYQGENYDAYAPWQGNAVKVRANDGVHFTPRGQKIIAEYILSLIGVKKTVDEATNNNSLVDSNKTEQNERQILNAKHSVESIRDPLTPQKPTQSKITENVTNQDFGNVRSDSAISNTKLRNTPSVEQNYRKQDQGRTYNKSLQDSGRPKMSTPVPSQFKPKEEPIEIF</sequence>
<comment type="caution">
    <text evidence="3">The sequence shown here is derived from an EMBL/GenBank/DDBJ whole genome shotgun (WGS) entry which is preliminary data.</text>
</comment>
<dbReference type="EMBL" id="JBHLXE010000084">
    <property type="protein sequence ID" value="MFC0179924.1"/>
    <property type="molecule type" value="Genomic_DNA"/>
</dbReference>
<gene>
    <name evidence="3" type="ORF">ACFFIT_07465</name>
</gene>
<dbReference type="SUPFAM" id="SSF52266">
    <property type="entry name" value="SGNH hydrolase"/>
    <property type="match status" value="1"/>
</dbReference>
<feature type="coiled-coil region" evidence="1">
    <location>
        <begin position="79"/>
        <end position="110"/>
    </location>
</feature>
<evidence type="ECO:0000313" key="4">
    <source>
        <dbReference type="Proteomes" id="UP001589758"/>
    </source>
</evidence>
<evidence type="ECO:0000256" key="1">
    <source>
        <dbReference type="SAM" id="Coils"/>
    </source>
</evidence>
<dbReference type="InterPro" id="IPR036514">
    <property type="entry name" value="SGNH_hydro_sf"/>
</dbReference>
<organism evidence="3 4">
    <name type="scientific">Thorsellia kenyensis</name>
    <dbReference type="NCBI Taxonomy" id="1549888"/>
    <lineage>
        <taxon>Bacteria</taxon>
        <taxon>Pseudomonadati</taxon>
        <taxon>Pseudomonadota</taxon>
        <taxon>Gammaproteobacteria</taxon>
        <taxon>Enterobacterales</taxon>
        <taxon>Thorselliaceae</taxon>
        <taxon>Thorsellia</taxon>
    </lineage>
</organism>
<evidence type="ECO:0000313" key="3">
    <source>
        <dbReference type="EMBL" id="MFC0179924.1"/>
    </source>
</evidence>
<evidence type="ECO:0000256" key="2">
    <source>
        <dbReference type="SAM" id="MobiDB-lite"/>
    </source>
</evidence>
<keyword evidence="4" id="KW-1185">Reference proteome</keyword>
<protein>
    <submittedName>
        <fullName evidence="3">GDSL-type esterase/lipase family protein</fullName>
    </submittedName>
</protein>
<feature type="region of interest" description="Disordered" evidence="2">
    <location>
        <begin position="891"/>
        <end position="984"/>
    </location>
</feature>